<dbReference type="InterPro" id="IPR003593">
    <property type="entry name" value="AAA+_ATPase"/>
</dbReference>
<name>A0A0G7ZNI1_9MOLU</name>
<dbReference type="AlphaFoldDB" id="A0A0G7ZNI1"/>
<protein>
    <submittedName>
        <fullName evidence="6">| ecfA2 / Energy-coupling factor transporter ATP-binding protein EcfA2 |:164481 Forward</fullName>
    </submittedName>
</protein>
<dbReference type="InterPro" id="IPR017871">
    <property type="entry name" value="ABC_transporter-like_CS"/>
</dbReference>
<keyword evidence="4 6" id="KW-0067">ATP-binding</keyword>
<organism evidence="6 7">
    <name type="scientific">Candidatus Hepatoplasma crinochetorum</name>
    <dbReference type="NCBI Taxonomy" id="295596"/>
    <lineage>
        <taxon>Bacteria</taxon>
        <taxon>Bacillati</taxon>
        <taxon>Mycoplasmatota</taxon>
        <taxon>Mollicutes</taxon>
        <taxon>Candidatus Hepatoplasmataceae</taxon>
        <taxon>Candidatus Hepatoplasma</taxon>
    </lineage>
</organism>
<reference evidence="7" key="1">
    <citation type="submission" date="2015-05" db="EMBL/GenBank/DDBJ databases">
        <authorList>
            <person name="Collingro A."/>
        </authorList>
    </citation>
    <scope>NUCLEOTIDE SEQUENCE [LARGE SCALE GENOMIC DNA]</scope>
    <source>
        <strain evidence="7">Ps</strain>
    </source>
</reference>
<dbReference type="PROSITE" id="PS00211">
    <property type="entry name" value="ABC_TRANSPORTER_1"/>
    <property type="match status" value="1"/>
</dbReference>
<comment type="similarity">
    <text evidence="1">Belongs to the ABC transporter superfamily.</text>
</comment>
<dbReference type="Gene3D" id="3.40.50.300">
    <property type="entry name" value="P-loop containing nucleotide triphosphate hydrolases"/>
    <property type="match status" value="1"/>
</dbReference>
<dbReference type="GO" id="GO:0005524">
    <property type="term" value="F:ATP binding"/>
    <property type="evidence" value="ECO:0007669"/>
    <property type="project" value="UniProtKB-KW"/>
</dbReference>
<dbReference type="InterPro" id="IPR003439">
    <property type="entry name" value="ABC_transporter-like_ATP-bd"/>
</dbReference>
<dbReference type="InterPro" id="IPR015856">
    <property type="entry name" value="ABC_transpr_CbiO/EcfA_su"/>
</dbReference>
<feature type="domain" description="AAA+ ATPase" evidence="5">
    <location>
        <begin position="31"/>
        <end position="225"/>
    </location>
</feature>
<dbReference type="CDD" id="cd03225">
    <property type="entry name" value="ABC_cobalt_CbiO_domain1"/>
    <property type="match status" value="1"/>
</dbReference>
<dbReference type="InterPro" id="IPR027417">
    <property type="entry name" value="P-loop_NTPase"/>
</dbReference>
<gene>
    <name evidence="6" type="ORF">HEPPS_05180</name>
</gene>
<evidence type="ECO:0000313" key="6">
    <source>
        <dbReference type="EMBL" id="CRX37288.1"/>
    </source>
</evidence>
<dbReference type="GO" id="GO:0016887">
    <property type="term" value="F:ATP hydrolysis activity"/>
    <property type="evidence" value="ECO:0007669"/>
    <property type="project" value="InterPro"/>
</dbReference>
<evidence type="ECO:0000256" key="1">
    <source>
        <dbReference type="ARBA" id="ARBA00005417"/>
    </source>
</evidence>
<accession>A0A0G7ZNI1</accession>
<keyword evidence="3" id="KW-0547">Nucleotide-binding</keyword>
<evidence type="ECO:0000256" key="2">
    <source>
        <dbReference type="ARBA" id="ARBA00022448"/>
    </source>
</evidence>
<dbReference type="SUPFAM" id="SSF52540">
    <property type="entry name" value="P-loop containing nucleoside triphosphate hydrolases"/>
    <property type="match status" value="1"/>
</dbReference>
<keyword evidence="7" id="KW-1185">Reference proteome</keyword>
<evidence type="ECO:0000313" key="7">
    <source>
        <dbReference type="Proteomes" id="UP000242141"/>
    </source>
</evidence>
<keyword evidence="2" id="KW-0813">Transport</keyword>
<evidence type="ECO:0000259" key="5">
    <source>
        <dbReference type="SMART" id="SM00382"/>
    </source>
</evidence>
<sequence length="271" mass="31838">MIIKITNLSKKIKNKEEEFYILKDINFSLPKNKILTICGETGSGKTTLARIIGGFLIQTSGSINYNYSFFSYVDNKKKIKYKDLKEVRYFSKITFQDSNLQFFKQNIWSEISFGFKNLGYKDEKLERKTTEVFNFLEFPENYKKLNPNNLSGGEQKKLLIAIIAFFPSKLLILDEPTANMDHYNRIEVLNFIKKILKKNKTIIMITHDLRNLKFSDYVLFLNQGEQISFTKISSLIKNKSKLNQILLDARLIDERDLKKDILEQINKLPWK</sequence>
<dbReference type="InterPro" id="IPR050095">
    <property type="entry name" value="ECF_ABC_transporter_ATP-bd"/>
</dbReference>
<dbReference type="GO" id="GO:0043190">
    <property type="term" value="C:ATP-binding cassette (ABC) transporter complex"/>
    <property type="evidence" value="ECO:0007669"/>
    <property type="project" value="TreeGrafter"/>
</dbReference>
<proteinExistence type="inferred from homology"/>
<evidence type="ECO:0000256" key="4">
    <source>
        <dbReference type="ARBA" id="ARBA00022840"/>
    </source>
</evidence>
<evidence type="ECO:0000256" key="3">
    <source>
        <dbReference type="ARBA" id="ARBA00022741"/>
    </source>
</evidence>
<dbReference type="PANTHER" id="PTHR43553">
    <property type="entry name" value="HEAVY METAL TRANSPORTER"/>
    <property type="match status" value="1"/>
</dbReference>
<dbReference type="EMBL" id="CWGI01000001">
    <property type="protein sequence ID" value="CRX37288.1"/>
    <property type="molecule type" value="Genomic_DNA"/>
</dbReference>
<dbReference type="GO" id="GO:0042626">
    <property type="term" value="F:ATPase-coupled transmembrane transporter activity"/>
    <property type="evidence" value="ECO:0007669"/>
    <property type="project" value="TreeGrafter"/>
</dbReference>
<dbReference type="SMART" id="SM00382">
    <property type="entry name" value="AAA"/>
    <property type="match status" value="1"/>
</dbReference>
<dbReference type="Pfam" id="PF00005">
    <property type="entry name" value="ABC_tran"/>
    <property type="match status" value="1"/>
</dbReference>
<dbReference type="Proteomes" id="UP000242141">
    <property type="component" value="Unassembled WGS sequence"/>
</dbReference>